<proteinExistence type="predicted"/>
<feature type="domain" description="Serine-threonine/tyrosine-protein kinase catalytic" evidence="1">
    <location>
        <begin position="1"/>
        <end position="104"/>
    </location>
</feature>
<dbReference type="Proteomes" id="UP000663760">
    <property type="component" value="Chromosome 15"/>
</dbReference>
<protein>
    <submittedName>
        <fullName evidence="3">Uncharacterized protein</fullName>
    </submittedName>
</protein>
<name>A0A7I8LIL7_SPIIN</name>
<dbReference type="InterPro" id="IPR011009">
    <property type="entry name" value="Kinase-like_dom_sf"/>
</dbReference>
<dbReference type="AlphaFoldDB" id="A0A7I8LIL7"/>
<dbReference type="GO" id="GO:0004674">
    <property type="term" value="F:protein serine/threonine kinase activity"/>
    <property type="evidence" value="ECO:0007669"/>
    <property type="project" value="InterPro"/>
</dbReference>
<dbReference type="Pfam" id="PF07714">
    <property type="entry name" value="PK_Tyr_Ser-Thr"/>
    <property type="match status" value="1"/>
</dbReference>
<evidence type="ECO:0000313" key="4">
    <source>
        <dbReference type="Proteomes" id="UP000663760"/>
    </source>
</evidence>
<dbReference type="SUPFAM" id="SSF56112">
    <property type="entry name" value="Protein kinase-like (PK-like)"/>
    <property type="match status" value="1"/>
</dbReference>
<dbReference type="Gene3D" id="1.10.510.10">
    <property type="entry name" value="Transferase(Phosphotransferase) domain 1"/>
    <property type="match status" value="1"/>
</dbReference>
<dbReference type="InterPro" id="IPR021820">
    <property type="entry name" value="S-locus_recpt_kinase_C"/>
</dbReference>
<dbReference type="PANTHER" id="PTHR27006:SF587">
    <property type="entry name" value="RECEPTOR-LIKE SERINE_THREONINE-PROTEIN KINASE"/>
    <property type="match status" value="1"/>
</dbReference>
<evidence type="ECO:0000259" key="2">
    <source>
        <dbReference type="Pfam" id="PF11883"/>
    </source>
</evidence>
<reference evidence="3" key="1">
    <citation type="submission" date="2020-02" db="EMBL/GenBank/DDBJ databases">
        <authorList>
            <person name="Scholz U."/>
            <person name="Mascher M."/>
            <person name="Fiebig A."/>
        </authorList>
    </citation>
    <scope>NUCLEOTIDE SEQUENCE</scope>
</reference>
<dbReference type="EMBL" id="LR746278">
    <property type="protein sequence ID" value="CAA7409044.1"/>
    <property type="molecule type" value="Genomic_DNA"/>
</dbReference>
<evidence type="ECO:0000313" key="3">
    <source>
        <dbReference type="EMBL" id="CAA7409044.1"/>
    </source>
</evidence>
<accession>A0A7I8LIL7</accession>
<dbReference type="Pfam" id="PF11883">
    <property type="entry name" value="DUF3403"/>
    <property type="match status" value="1"/>
</dbReference>
<dbReference type="InterPro" id="IPR001245">
    <property type="entry name" value="Ser-Thr/Tyr_kinase_cat_dom"/>
</dbReference>
<feature type="domain" description="S-locus receptor kinase C-terminal" evidence="2">
    <location>
        <begin position="108"/>
        <end position="149"/>
    </location>
</feature>
<gene>
    <name evidence="3" type="ORF">SI8410_15019722</name>
</gene>
<dbReference type="PANTHER" id="PTHR27006">
    <property type="entry name" value="PROMASTIGOTE SURFACE ANTIGEN PROTEIN PSA"/>
    <property type="match status" value="1"/>
</dbReference>
<dbReference type="OrthoDB" id="4062651at2759"/>
<keyword evidence="4" id="KW-1185">Reference proteome</keyword>
<sequence length="149" mass="16483">MSLEYAINGIISAKSDVFSFGVLILEILSGTKSRGINGQTEPQVNLVSQVWKLWQEGRYLELLDPMVTTSCPGTELLRCIQIGLLCVQERPSDRPTMNAVVTMLSGESFPLPEPKRPGFLLLQCPAQSSFSTNEPFTFNEITMTVIDGR</sequence>
<organism evidence="3 4">
    <name type="scientific">Spirodela intermedia</name>
    <name type="common">Intermediate duckweed</name>
    <dbReference type="NCBI Taxonomy" id="51605"/>
    <lineage>
        <taxon>Eukaryota</taxon>
        <taxon>Viridiplantae</taxon>
        <taxon>Streptophyta</taxon>
        <taxon>Embryophyta</taxon>
        <taxon>Tracheophyta</taxon>
        <taxon>Spermatophyta</taxon>
        <taxon>Magnoliopsida</taxon>
        <taxon>Liliopsida</taxon>
        <taxon>Araceae</taxon>
        <taxon>Lemnoideae</taxon>
        <taxon>Spirodela</taxon>
    </lineage>
</organism>
<evidence type="ECO:0000259" key="1">
    <source>
        <dbReference type="Pfam" id="PF07714"/>
    </source>
</evidence>